<evidence type="ECO:0000256" key="6">
    <source>
        <dbReference type="ARBA" id="ARBA00022777"/>
    </source>
</evidence>
<dbReference type="InterPro" id="IPR003594">
    <property type="entry name" value="HATPase_dom"/>
</dbReference>
<feature type="transmembrane region" description="Helical" evidence="9">
    <location>
        <begin position="76"/>
        <end position="104"/>
    </location>
</feature>
<feature type="transmembrane region" description="Helical" evidence="9">
    <location>
        <begin position="110"/>
        <end position="127"/>
    </location>
</feature>
<dbReference type="CDD" id="cd16917">
    <property type="entry name" value="HATPase_UhpB-NarQ-NarX-like"/>
    <property type="match status" value="1"/>
</dbReference>
<feature type="transmembrane region" description="Helical" evidence="9">
    <location>
        <begin position="20"/>
        <end position="40"/>
    </location>
</feature>
<evidence type="ECO:0000313" key="11">
    <source>
        <dbReference type="EMBL" id="GIF77556.1"/>
    </source>
</evidence>
<feature type="domain" description="Histidine kinase/HSP90-like ATPase" evidence="10">
    <location>
        <begin position="279"/>
        <end position="373"/>
    </location>
</feature>
<dbReference type="InterPro" id="IPR036890">
    <property type="entry name" value="HATPase_C_sf"/>
</dbReference>
<dbReference type="Gene3D" id="1.20.5.1930">
    <property type="match status" value="1"/>
</dbReference>
<keyword evidence="3" id="KW-0597">Phosphoprotein</keyword>
<dbReference type="InterPro" id="IPR011712">
    <property type="entry name" value="Sig_transdc_His_kin_sub3_dim/P"/>
</dbReference>
<keyword evidence="8" id="KW-0902">Two-component regulatory system</keyword>
<evidence type="ECO:0000313" key="12">
    <source>
        <dbReference type="Proteomes" id="UP000604117"/>
    </source>
</evidence>
<dbReference type="Pfam" id="PF02518">
    <property type="entry name" value="HATPase_c"/>
    <property type="match status" value="1"/>
</dbReference>
<keyword evidence="12" id="KW-1185">Reference proteome</keyword>
<evidence type="ECO:0000256" key="5">
    <source>
        <dbReference type="ARBA" id="ARBA00022741"/>
    </source>
</evidence>
<keyword evidence="7" id="KW-0067">ATP-binding</keyword>
<comment type="caution">
    <text evidence="11">The sequence shown here is derived from an EMBL/GenBank/DDBJ whole genome shotgun (WGS) entry which is preliminary data.</text>
</comment>
<comment type="catalytic activity">
    <reaction evidence="1">
        <text>ATP + protein L-histidine = ADP + protein N-phospho-L-histidine.</text>
        <dbReference type="EC" id="2.7.13.3"/>
    </reaction>
</comment>
<keyword evidence="4" id="KW-0808">Transferase</keyword>
<dbReference type="SMART" id="SM00387">
    <property type="entry name" value="HATPase_c"/>
    <property type="match status" value="1"/>
</dbReference>
<evidence type="ECO:0000256" key="3">
    <source>
        <dbReference type="ARBA" id="ARBA00022553"/>
    </source>
</evidence>
<dbReference type="InterPro" id="IPR050482">
    <property type="entry name" value="Sensor_HK_TwoCompSys"/>
</dbReference>
<dbReference type="PANTHER" id="PTHR24421:SF10">
    <property type="entry name" value="NITRATE_NITRITE SENSOR PROTEIN NARQ"/>
    <property type="match status" value="1"/>
</dbReference>
<evidence type="ECO:0000256" key="4">
    <source>
        <dbReference type="ARBA" id="ARBA00022679"/>
    </source>
</evidence>
<dbReference type="Gene3D" id="3.30.565.10">
    <property type="entry name" value="Histidine kinase-like ATPase, C-terminal domain"/>
    <property type="match status" value="1"/>
</dbReference>
<dbReference type="Pfam" id="PF07730">
    <property type="entry name" value="HisKA_3"/>
    <property type="match status" value="1"/>
</dbReference>
<organism evidence="11 12">
    <name type="scientific">Asanoa siamensis</name>
    <dbReference type="NCBI Taxonomy" id="926357"/>
    <lineage>
        <taxon>Bacteria</taxon>
        <taxon>Bacillati</taxon>
        <taxon>Actinomycetota</taxon>
        <taxon>Actinomycetes</taxon>
        <taxon>Micromonosporales</taxon>
        <taxon>Micromonosporaceae</taxon>
        <taxon>Asanoa</taxon>
    </lineage>
</organism>
<dbReference type="Proteomes" id="UP000604117">
    <property type="component" value="Unassembled WGS sequence"/>
</dbReference>
<evidence type="ECO:0000256" key="2">
    <source>
        <dbReference type="ARBA" id="ARBA00012438"/>
    </source>
</evidence>
<dbReference type="RefSeq" id="WP_203718413.1">
    <property type="nucleotide sequence ID" value="NZ_BONE01000094.1"/>
</dbReference>
<reference evidence="11 12" key="1">
    <citation type="submission" date="2021-01" db="EMBL/GenBank/DDBJ databases">
        <title>Whole genome shotgun sequence of Asanoa siamensis NBRC 107932.</title>
        <authorList>
            <person name="Komaki H."/>
            <person name="Tamura T."/>
        </authorList>
    </citation>
    <scope>NUCLEOTIDE SEQUENCE [LARGE SCALE GENOMIC DNA]</scope>
    <source>
        <strain evidence="11 12">NBRC 107932</strain>
    </source>
</reference>
<feature type="transmembrane region" description="Helical" evidence="9">
    <location>
        <begin position="46"/>
        <end position="64"/>
    </location>
</feature>
<sequence>MSIDCPPEQHRRRRRPSVEIAVAVAMTAGLVSLILVTRGGPTGTPALVAAVALALVQASTVLWITRRPEIAMGTALAAGVGIQALAPHVGWLGLAAAPLAYFAWIRPPRVSLWALGVAVLLSPWALVTGGWRDVLLGVFAFGFSWAWGELGRTRMIRRREERQRIVDAERARIARELHDVVAHTVSVMLVQAAAAADIFDARPEKARAALDTIQEAGRTALDELHAMLRTMRPDEAVEAEPRTPQPGLEQLDELARSLGVTGLVVAVDRTGVERPVPPDVGLSAYRIVQESLTNSLRHGRARRADVRLAYDETEIRLDITDDGTGGSTGRAAAGGGHGLTGMRERARLLGGTLDAGPRATGGFQVSARLPLRQKAAA</sequence>
<dbReference type="SUPFAM" id="SSF55874">
    <property type="entry name" value="ATPase domain of HSP90 chaperone/DNA topoisomerase II/histidine kinase"/>
    <property type="match status" value="1"/>
</dbReference>
<evidence type="ECO:0000256" key="7">
    <source>
        <dbReference type="ARBA" id="ARBA00022840"/>
    </source>
</evidence>
<keyword evidence="9" id="KW-1133">Transmembrane helix</keyword>
<dbReference type="PANTHER" id="PTHR24421">
    <property type="entry name" value="NITRATE/NITRITE SENSOR PROTEIN NARX-RELATED"/>
    <property type="match status" value="1"/>
</dbReference>
<evidence type="ECO:0000256" key="9">
    <source>
        <dbReference type="SAM" id="Phobius"/>
    </source>
</evidence>
<gene>
    <name evidence="11" type="ORF">Asi02nite_70740</name>
</gene>
<evidence type="ECO:0000259" key="10">
    <source>
        <dbReference type="SMART" id="SM00387"/>
    </source>
</evidence>
<keyword evidence="9" id="KW-0812">Transmembrane</keyword>
<evidence type="ECO:0000256" key="8">
    <source>
        <dbReference type="ARBA" id="ARBA00023012"/>
    </source>
</evidence>
<feature type="transmembrane region" description="Helical" evidence="9">
    <location>
        <begin position="134"/>
        <end position="150"/>
    </location>
</feature>
<evidence type="ECO:0000256" key="1">
    <source>
        <dbReference type="ARBA" id="ARBA00000085"/>
    </source>
</evidence>
<dbReference type="EMBL" id="BONE01000094">
    <property type="protein sequence ID" value="GIF77556.1"/>
    <property type="molecule type" value="Genomic_DNA"/>
</dbReference>
<keyword evidence="9" id="KW-0472">Membrane</keyword>
<keyword evidence="6 11" id="KW-0418">Kinase</keyword>
<dbReference type="EC" id="2.7.13.3" evidence="2"/>
<dbReference type="GO" id="GO:0016301">
    <property type="term" value="F:kinase activity"/>
    <property type="evidence" value="ECO:0007669"/>
    <property type="project" value="UniProtKB-KW"/>
</dbReference>
<accession>A0ABQ4D222</accession>
<protein>
    <recommendedName>
        <fullName evidence="2">histidine kinase</fullName>
        <ecNumber evidence="2">2.7.13.3</ecNumber>
    </recommendedName>
</protein>
<name>A0ABQ4D222_9ACTN</name>
<proteinExistence type="predicted"/>
<keyword evidence="5" id="KW-0547">Nucleotide-binding</keyword>